<comment type="caution">
    <text evidence="6">The sequence shown here is derived from an EMBL/GenBank/DDBJ whole genome shotgun (WGS) entry which is preliminary data.</text>
</comment>
<dbReference type="Gene3D" id="1.10.287.310">
    <property type="match status" value="1"/>
</dbReference>
<dbReference type="HAMAP" id="MF_00374">
    <property type="entry name" value="Ribosomal_uL29"/>
    <property type="match status" value="1"/>
</dbReference>
<dbReference type="GO" id="GO:1990904">
    <property type="term" value="C:ribonucleoprotein complex"/>
    <property type="evidence" value="ECO:0007669"/>
    <property type="project" value="UniProtKB-KW"/>
</dbReference>
<gene>
    <name evidence="5" type="primary">rpmC</name>
    <name evidence="6" type="ORF">A3A74_01930</name>
</gene>
<evidence type="ECO:0000256" key="1">
    <source>
        <dbReference type="ARBA" id="ARBA00009254"/>
    </source>
</evidence>
<dbReference type="Proteomes" id="UP000179270">
    <property type="component" value="Unassembled WGS sequence"/>
</dbReference>
<proteinExistence type="inferred from homology"/>
<dbReference type="InterPro" id="IPR036049">
    <property type="entry name" value="Ribosomal_uL29_sf"/>
</dbReference>
<evidence type="ECO:0000313" key="7">
    <source>
        <dbReference type="Proteomes" id="UP000179270"/>
    </source>
</evidence>
<dbReference type="InterPro" id="IPR001854">
    <property type="entry name" value="Ribosomal_uL29"/>
</dbReference>
<organism evidence="6 7">
    <name type="scientific">Candidatus Roizmanbacteria bacterium RIFCSPLOWO2_01_FULL_35_13</name>
    <dbReference type="NCBI Taxonomy" id="1802055"/>
    <lineage>
        <taxon>Bacteria</taxon>
        <taxon>Candidatus Roizmaniibacteriota</taxon>
    </lineage>
</organism>
<dbReference type="Pfam" id="PF00831">
    <property type="entry name" value="Ribosomal_L29"/>
    <property type="match status" value="1"/>
</dbReference>
<name>A0A1F7IAQ7_9BACT</name>
<dbReference type="AlphaFoldDB" id="A0A1F7IAQ7"/>
<dbReference type="GO" id="GO:0006412">
    <property type="term" value="P:translation"/>
    <property type="evidence" value="ECO:0007669"/>
    <property type="project" value="UniProtKB-UniRule"/>
</dbReference>
<evidence type="ECO:0000256" key="2">
    <source>
        <dbReference type="ARBA" id="ARBA00022980"/>
    </source>
</evidence>
<dbReference type="SUPFAM" id="SSF46561">
    <property type="entry name" value="Ribosomal protein L29 (L29p)"/>
    <property type="match status" value="1"/>
</dbReference>
<keyword evidence="2 5" id="KW-0689">Ribosomal protein</keyword>
<dbReference type="GO" id="GO:0003735">
    <property type="term" value="F:structural constituent of ribosome"/>
    <property type="evidence" value="ECO:0007669"/>
    <property type="project" value="InterPro"/>
</dbReference>
<protein>
    <recommendedName>
        <fullName evidence="4 5">Large ribosomal subunit protein uL29</fullName>
    </recommendedName>
</protein>
<sequence>MKKVSSEFKGKSVSDLEKEERKIREEVAKLKLENKVNPPKDSNIIFKKRKRLAVILTLLNERMVRS</sequence>
<evidence type="ECO:0000256" key="4">
    <source>
        <dbReference type="ARBA" id="ARBA00035204"/>
    </source>
</evidence>
<dbReference type="GO" id="GO:0005840">
    <property type="term" value="C:ribosome"/>
    <property type="evidence" value="ECO:0007669"/>
    <property type="project" value="UniProtKB-KW"/>
</dbReference>
<dbReference type="NCBIfam" id="TIGR00012">
    <property type="entry name" value="L29"/>
    <property type="match status" value="1"/>
</dbReference>
<evidence type="ECO:0000256" key="3">
    <source>
        <dbReference type="ARBA" id="ARBA00023274"/>
    </source>
</evidence>
<dbReference type="STRING" id="1802055.A3A74_01930"/>
<evidence type="ECO:0000256" key="5">
    <source>
        <dbReference type="HAMAP-Rule" id="MF_00374"/>
    </source>
</evidence>
<accession>A0A1F7IAQ7</accession>
<dbReference type="EMBL" id="MGAF01000033">
    <property type="protein sequence ID" value="OGK40444.1"/>
    <property type="molecule type" value="Genomic_DNA"/>
</dbReference>
<keyword evidence="3 5" id="KW-0687">Ribonucleoprotein</keyword>
<comment type="similarity">
    <text evidence="1 5">Belongs to the universal ribosomal protein uL29 family.</text>
</comment>
<reference evidence="6 7" key="1">
    <citation type="journal article" date="2016" name="Nat. Commun.">
        <title>Thousands of microbial genomes shed light on interconnected biogeochemical processes in an aquifer system.</title>
        <authorList>
            <person name="Anantharaman K."/>
            <person name="Brown C.T."/>
            <person name="Hug L.A."/>
            <person name="Sharon I."/>
            <person name="Castelle C.J."/>
            <person name="Probst A.J."/>
            <person name="Thomas B.C."/>
            <person name="Singh A."/>
            <person name="Wilkins M.J."/>
            <person name="Karaoz U."/>
            <person name="Brodie E.L."/>
            <person name="Williams K.H."/>
            <person name="Hubbard S.S."/>
            <person name="Banfield J.F."/>
        </authorList>
    </citation>
    <scope>NUCLEOTIDE SEQUENCE [LARGE SCALE GENOMIC DNA]</scope>
</reference>
<evidence type="ECO:0000313" key="6">
    <source>
        <dbReference type="EMBL" id="OGK40444.1"/>
    </source>
</evidence>